<reference evidence="4 5" key="1">
    <citation type="submission" date="2011-10" db="EMBL/GenBank/DDBJ databases">
        <title>The Genome Sequence of Lachnospiraceae bacterium ACC2.</title>
        <authorList>
            <consortium name="The Broad Institute Genome Sequencing Platform"/>
            <person name="Earl A."/>
            <person name="Ward D."/>
            <person name="Feldgarden M."/>
            <person name="Gevers D."/>
            <person name="Sizova M."/>
            <person name="Hazen A."/>
            <person name="Epstein S."/>
            <person name="Young S.K."/>
            <person name="Zeng Q."/>
            <person name="Gargeya S."/>
            <person name="Fitzgerald M."/>
            <person name="Haas B."/>
            <person name="Abouelleil A."/>
            <person name="Alvarado L."/>
            <person name="Arachchi H.M."/>
            <person name="Berlin A."/>
            <person name="Brown A."/>
            <person name="Chapman S.B."/>
            <person name="Chen Z."/>
            <person name="Dunbar C."/>
            <person name="Freedman E."/>
            <person name="Gearin G."/>
            <person name="Goldberg J."/>
            <person name="Griggs A."/>
            <person name="Gujja S."/>
            <person name="Heiman D."/>
            <person name="Howarth C."/>
            <person name="Larson L."/>
            <person name="Lui A."/>
            <person name="MacDonald P.J.P."/>
            <person name="Montmayeur A."/>
            <person name="Murphy C."/>
            <person name="Neiman D."/>
            <person name="Pearson M."/>
            <person name="Priest M."/>
            <person name="Roberts A."/>
            <person name="Saif S."/>
            <person name="Shea T."/>
            <person name="Shenoy N."/>
            <person name="Sisk P."/>
            <person name="Stolte C."/>
            <person name="Sykes S."/>
            <person name="Wortman J."/>
            <person name="Nusbaum C."/>
            <person name="Birren B."/>
        </authorList>
    </citation>
    <scope>NUCLEOTIDE SEQUENCE [LARGE SCALE GENOMIC DNA]</scope>
    <source>
        <strain evidence="4 5">ACC2</strain>
    </source>
</reference>
<sequence>MNEEAVKKTMKKQTIFQRIAAVALSLAMTLGMSNLSGDLSAPVHAEEGKVVLSYEMEYKGQGWTGWAGDNHMLTRTGTYPTAFRAALREQPAGMTGTIQYQVNVSGSGWTGTKENGAVAGVEGGTAPLEGVRVWLNGDLASSFDVYTKAQVNGQWLDWVTNGQDAGKVGVGTHIDGVRIAVVKKGETPAEVAAASVRKVDPNRPMVALSFDDGPSKYDAQILSALEANGGRATFFMVGNLVARHQKTVQRMAADGMELGNHSWAHENLAKLSGPAVQESIQKTNRAIREATGQSATLVRPPYGSLGGKARPTLAAMGYSATLWDIDTLDWKTKNADNTVNVVLSQVKDGDIVLMHSIYAQSAAAAERIIPELTRRGYQLVTVSELAAARGVKMEPGHNYGSFHKKK</sequence>
<dbReference type="SMART" id="SM00728">
    <property type="entry name" value="ChW"/>
    <property type="match status" value="2"/>
</dbReference>
<dbReference type="GO" id="GO:0046872">
    <property type="term" value="F:metal ion binding"/>
    <property type="evidence" value="ECO:0007669"/>
    <property type="project" value="UniProtKB-KW"/>
</dbReference>
<dbReference type="InterPro" id="IPR006637">
    <property type="entry name" value="ChW"/>
</dbReference>
<organism evidence="4 5">
    <name type="scientific">Stomatobaculum longum</name>
    <dbReference type="NCBI Taxonomy" id="796942"/>
    <lineage>
        <taxon>Bacteria</taxon>
        <taxon>Bacillati</taxon>
        <taxon>Bacillota</taxon>
        <taxon>Clostridia</taxon>
        <taxon>Lachnospirales</taxon>
        <taxon>Lachnospiraceae</taxon>
        <taxon>Stomatobaculum</taxon>
    </lineage>
</organism>
<evidence type="ECO:0000256" key="2">
    <source>
        <dbReference type="ARBA" id="ARBA00022801"/>
    </source>
</evidence>
<evidence type="ECO:0000313" key="4">
    <source>
        <dbReference type="EMBL" id="EHO15732.1"/>
    </source>
</evidence>
<dbReference type="CDD" id="cd10954">
    <property type="entry name" value="CE4_CtAXE_like"/>
    <property type="match status" value="1"/>
</dbReference>
<keyword evidence="1" id="KW-0479">Metal-binding</keyword>
<dbReference type="InterPro" id="IPR002509">
    <property type="entry name" value="NODB_dom"/>
</dbReference>
<protein>
    <recommendedName>
        <fullName evidence="3">NodB homology domain-containing protein</fullName>
    </recommendedName>
</protein>
<dbReference type="Pfam" id="PF01522">
    <property type="entry name" value="Polysacc_deac_1"/>
    <property type="match status" value="1"/>
</dbReference>
<gene>
    <name evidence="4" type="ORF">HMPREF9623_02053</name>
</gene>
<dbReference type="GO" id="GO:0016810">
    <property type="term" value="F:hydrolase activity, acting on carbon-nitrogen (but not peptide) bonds"/>
    <property type="evidence" value="ECO:0007669"/>
    <property type="project" value="InterPro"/>
</dbReference>
<keyword evidence="2" id="KW-0378">Hydrolase</keyword>
<evidence type="ECO:0000313" key="5">
    <source>
        <dbReference type="Proteomes" id="UP000018466"/>
    </source>
</evidence>
<dbReference type="GO" id="GO:0005975">
    <property type="term" value="P:carbohydrate metabolic process"/>
    <property type="evidence" value="ECO:0007669"/>
    <property type="project" value="InterPro"/>
</dbReference>
<dbReference type="InterPro" id="IPR050248">
    <property type="entry name" value="Polysacc_deacetylase_ArnD"/>
</dbReference>
<dbReference type="Proteomes" id="UP000018466">
    <property type="component" value="Unassembled WGS sequence"/>
</dbReference>
<dbReference type="GO" id="GO:0016020">
    <property type="term" value="C:membrane"/>
    <property type="evidence" value="ECO:0007669"/>
    <property type="project" value="TreeGrafter"/>
</dbReference>
<keyword evidence="5" id="KW-1185">Reference proteome</keyword>
<dbReference type="EMBL" id="AGEL01000015">
    <property type="protein sequence ID" value="EHO15732.1"/>
    <property type="molecule type" value="Genomic_DNA"/>
</dbReference>
<dbReference type="PANTHER" id="PTHR10587">
    <property type="entry name" value="GLYCOSYL TRANSFERASE-RELATED"/>
    <property type="match status" value="1"/>
</dbReference>
<dbReference type="PANTHER" id="PTHR10587:SF133">
    <property type="entry name" value="CHITIN DEACETYLASE 1-RELATED"/>
    <property type="match status" value="1"/>
</dbReference>
<evidence type="ECO:0000259" key="3">
    <source>
        <dbReference type="PROSITE" id="PS51677"/>
    </source>
</evidence>
<evidence type="ECO:0000256" key="1">
    <source>
        <dbReference type="ARBA" id="ARBA00022723"/>
    </source>
</evidence>
<dbReference type="InterPro" id="IPR011330">
    <property type="entry name" value="Glyco_hydro/deAcase_b/a-brl"/>
</dbReference>
<name>A0AA37DFH4_9FIRM</name>
<dbReference type="AlphaFoldDB" id="A0AA37DFH4"/>
<proteinExistence type="predicted"/>
<dbReference type="PROSITE" id="PS51677">
    <property type="entry name" value="NODB"/>
    <property type="match status" value="1"/>
</dbReference>
<dbReference type="SUPFAM" id="SSF88713">
    <property type="entry name" value="Glycoside hydrolase/deacetylase"/>
    <property type="match status" value="1"/>
</dbReference>
<feature type="domain" description="NodB homology" evidence="3">
    <location>
        <begin position="204"/>
        <end position="380"/>
    </location>
</feature>
<accession>A0AA37DFH4</accession>
<dbReference type="Gene3D" id="3.20.20.370">
    <property type="entry name" value="Glycoside hydrolase/deacetylase"/>
    <property type="match status" value="1"/>
</dbReference>
<comment type="caution">
    <text evidence="4">The sequence shown here is derived from an EMBL/GenBank/DDBJ whole genome shotgun (WGS) entry which is preliminary data.</text>
</comment>